<dbReference type="InterPro" id="IPR005346">
    <property type="entry name" value="RnfH"/>
</dbReference>
<dbReference type="HAMAP" id="MF_00460">
    <property type="entry name" value="UPF0125_RnfH"/>
    <property type="match status" value="1"/>
</dbReference>
<reference evidence="4" key="1">
    <citation type="journal article" date="2019" name="Int. J. Syst. Evol. Microbiol.">
        <title>The Global Catalogue of Microorganisms (GCM) 10K type strain sequencing project: providing services to taxonomists for standard genome sequencing and annotation.</title>
        <authorList>
            <consortium name="The Broad Institute Genomics Platform"/>
            <consortium name="The Broad Institute Genome Sequencing Center for Infectious Disease"/>
            <person name="Wu L."/>
            <person name="Ma J."/>
        </authorList>
    </citation>
    <scope>NUCLEOTIDE SEQUENCE [LARGE SCALE GENOMIC DNA]</scope>
    <source>
        <strain evidence="4">LMG 29894</strain>
    </source>
</reference>
<dbReference type="PANTHER" id="PTHR37483:SF1">
    <property type="entry name" value="UPF0125 PROTEIN RATB"/>
    <property type="match status" value="1"/>
</dbReference>
<sequence>MSDQFKVEVAYATPRAQRLISLQVEAGCTAESAIRRSGLLEEFPEIDLAVNKVGIFSRACKLDTVLRPNDRVEIYRPLIADPKEVRRRRVAEGRTMRRGSE</sequence>
<gene>
    <name evidence="3" type="ORF">ACFOW7_19960</name>
</gene>
<dbReference type="InterPro" id="IPR037021">
    <property type="entry name" value="RnfH_sf"/>
</dbReference>
<dbReference type="Gene3D" id="3.10.20.280">
    <property type="entry name" value="RnfH-like"/>
    <property type="match status" value="1"/>
</dbReference>
<name>A0ABV8MWC8_9NEIS</name>
<dbReference type="InterPro" id="IPR016155">
    <property type="entry name" value="Mopterin_synth/thiamin_S_b"/>
</dbReference>
<dbReference type="SUPFAM" id="SSF54285">
    <property type="entry name" value="MoaD/ThiS"/>
    <property type="match status" value="1"/>
</dbReference>
<evidence type="ECO:0000256" key="2">
    <source>
        <dbReference type="HAMAP-Rule" id="MF_00460"/>
    </source>
</evidence>
<proteinExistence type="inferred from homology"/>
<dbReference type="EMBL" id="JBHSBU010000001">
    <property type="protein sequence ID" value="MFC4161616.1"/>
    <property type="molecule type" value="Genomic_DNA"/>
</dbReference>
<dbReference type="RefSeq" id="WP_378167757.1">
    <property type="nucleotide sequence ID" value="NZ_JBHSBU010000001.1"/>
</dbReference>
<dbReference type="PANTHER" id="PTHR37483">
    <property type="entry name" value="UPF0125 PROTEIN RATB"/>
    <property type="match status" value="1"/>
</dbReference>
<keyword evidence="4" id="KW-1185">Reference proteome</keyword>
<evidence type="ECO:0000313" key="3">
    <source>
        <dbReference type="EMBL" id="MFC4161616.1"/>
    </source>
</evidence>
<dbReference type="Proteomes" id="UP001595791">
    <property type="component" value="Unassembled WGS sequence"/>
</dbReference>
<evidence type="ECO:0000313" key="4">
    <source>
        <dbReference type="Proteomes" id="UP001595791"/>
    </source>
</evidence>
<dbReference type="NCBIfam" id="NF002490">
    <property type="entry name" value="PRK01777.1"/>
    <property type="match status" value="1"/>
</dbReference>
<evidence type="ECO:0000256" key="1">
    <source>
        <dbReference type="ARBA" id="ARBA00010645"/>
    </source>
</evidence>
<accession>A0ABV8MWC8</accession>
<organism evidence="3 4">
    <name type="scientific">Chitinimonas lacunae</name>
    <dbReference type="NCBI Taxonomy" id="1963018"/>
    <lineage>
        <taxon>Bacteria</taxon>
        <taxon>Pseudomonadati</taxon>
        <taxon>Pseudomonadota</taxon>
        <taxon>Betaproteobacteria</taxon>
        <taxon>Neisseriales</taxon>
        <taxon>Chitinibacteraceae</taxon>
        <taxon>Chitinimonas</taxon>
    </lineage>
</organism>
<protein>
    <recommendedName>
        <fullName evidence="2">UPF0125 protein ACFOW7_19960</fullName>
    </recommendedName>
</protein>
<comment type="caution">
    <text evidence="3">The sequence shown here is derived from an EMBL/GenBank/DDBJ whole genome shotgun (WGS) entry which is preliminary data.</text>
</comment>
<dbReference type="Pfam" id="PF03658">
    <property type="entry name" value="Ub-RnfH"/>
    <property type="match status" value="1"/>
</dbReference>
<comment type="similarity">
    <text evidence="1 2">Belongs to the UPF0125 (RnfH) family.</text>
</comment>